<dbReference type="InterPro" id="IPR003700">
    <property type="entry name" value="Pantoate_hydroxy_MeTrfase"/>
</dbReference>
<evidence type="ECO:0000256" key="10">
    <source>
        <dbReference type="PIRSR" id="PIRSR000388-3"/>
    </source>
</evidence>
<dbReference type="PANTHER" id="PTHR20881:SF0">
    <property type="entry name" value="3-METHYL-2-OXOBUTANOATE HYDROXYMETHYLTRANSFERASE"/>
    <property type="match status" value="1"/>
</dbReference>
<dbReference type="Pfam" id="PF02548">
    <property type="entry name" value="Pantoate_transf"/>
    <property type="match status" value="1"/>
</dbReference>
<feature type="active site" description="Proton acceptor" evidence="7 8">
    <location>
        <position position="179"/>
    </location>
</feature>
<comment type="subcellular location">
    <subcellularLocation>
        <location evidence="7">Cytoplasm</location>
    </subcellularLocation>
</comment>
<dbReference type="HOGENOM" id="CLU_036645_1_0_0"/>
<dbReference type="Proteomes" id="UP000006860">
    <property type="component" value="Chromosome"/>
</dbReference>
<dbReference type="InterPro" id="IPR015813">
    <property type="entry name" value="Pyrv/PenolPyrv_kinase-like_dom"/>
</dbReference>
<evidence type="ECO:0000256" key="2">
    <source>
        <dbReference type="ARBA" id="ARBA00008676"/>
    </source>
</evidence>
<feature type="binding site" evidence="7 10">
    <location>
        <position position="83"/>
    </location>
    <ligand>
        <name>Mg(2+)</name>
        <dbReference type="ChEBI" id="CHEBI:18420"/>
    </ligand>
</feature>
<evidence type="ECO:0000313" key="12">
    <source>
        <dbReference type="Proteomes" id="UP000006860"/>
    </source>
</evidence>
<dbReference type="STRING" id="756272.Plabr_2137"/>
<evidence type="ECO:0000256" key="7">
    <source>
        <dbReference type="HAMAP-Rule" id="MF_00156"/>
    </source>
</evidence>
<comment type="pathway">
    <text evidence="1 7">Cofactor biosynthesis; (R)-pantothenate biosynthesis; (R)-pantoate from 3-methyl-2-oxobutanoate: step 1/2.</text>
</comment>
<dbReference type="EC" id="2.1.2.11" evidence="7"/>
<sequence>MKQMTVPRFVAAKGQKKLTVLTAYDFTWGQIVDQAGVDAILVGDTLGMVVQGNSTTLPVTLDEMIYHGRMVARAARQSLVIVDLPFLTYQVSPERAIENAGRILKETGAAAVKLEGGVSQAKTIAALTQADIPVMAHVGFKPQSVRAVGSMGKIMRDEDELLADAKAAEEAGAFSIVLEMVSQSVAARVTTELSIPTIGIGAGPDCDGQVLVLNDMLGLTADFQPKFLKRYAEVRQVASDAIQDYVREVEAGQYPGPEHTHH</sequence>
<dbReference type="Gene3D" id="3.20.20.60">
    <property type="entry name" value="Phosphoenolpyruvate-binding domains"/>
    <property type="match status" value="1"/>
</dbReference>
<comment type="function">
    <text evidence="6 7">Catalyzes the reversible reaction in which hydroxymethyl group from 5,10-methylenetetrahydrofolate is transferred onto alpha-ketoisovalerate to form ketopantoate.</text>
</comment>
<evidence type="ECO:0000256" key="3">
    <source>
        <dbReference type="ARBA" id="ARBA00011424"/>
    </source>
</evidence>
<keyword evidence="5 7" id="KW-0808">Transferase</keyword>
<dbReference type="GO" id="GO:0000287">
    <property type="term" value="F:magnesium ion binding"/>
    <property type="evidence" value="ECO:0007669"/>
    <property type="project" value="TreeGrafter"/>
</dbReference>
<comment type="subunit">
    <text evidence="3 7">Homodecamer; pentamer of dimers.</text>
</comment>
<feature type="binding site" evidence="7 9">
    <location>
        <position position="83"/>
    </location>
    <ligand>
        <name>3-methyl-2-oxobutanoate</name>
        <dbReference type="ChEBI" id="CHEBI:11851"/>
    </ligand>
</feature>
<dbReference type="PANTHER" id="PTHR20881">
    <property type="entry name" value="3-METHYL-2-OXOBUTANOATE HYDROXYMETHYLTRANSFERASE"/>
    <property type="match status" value="1"/>
</dbReference>
<dbReference type="AlphaFoldDB" id="F0SK13"/>
<feature type="binding site" evidence="7 10">
    <location>
        <position position="115"/>
    </location>
    <ligand>
        <name>Mg(2+)</name>
        <dbReference type="ChEBI" id="CHEBI:18420"/>
    </ligand>
</feature>
<evidence type="ECO:0000256" key="4">
    <source>
        <dbReference type="ARBA" id="ARBA00022655"/>
    </source>
</evidence>
<dbReference type="OrthoDB" id="9781789at2"/>
<protein>
    <recommendedName>
        <fullName evidence="7">3-methyl-2-oxobutanoate hydroxymethyltransferase</fullName>
        <ecNumber evidence="7">2.1.2.11</ecNumber>
    </recommendedName>
    <alternativeName>
        <fullName evidence="7">Ketopantoate hydroxymethyltransferase</fullName>
        <shortName evidence="7">KPHMT</shortName>
    </alternativeName>
</protein>
<dbReference type="GO" id="GO:0015940">
    <property type="term" value="P:pantothenate biosynthetic process"/>
    <property type="evidence" value="ECO:0007669"/>
    <property type="project" value="UniProtKB-UniRule"/>
</dbReference>
<feature type="binding site" evidence="7 9">
    <location>
        <position position="113"/>
    </location>
    <ligand>
        <name>3-methyl-2-oxobutanoate</name>
        <dbReference type="ChEBI" id="CHEBI:11851"/>
    </ligand>
</feature>
<dbReference type="eggNOG" id="COG0413">
    <property type="taxonomic scope" value="Bacteria"/>
</dbReference>
<dbReference type="KEGG" id="pbs:Plabr_2137"/>
<comment type="catalytic activity">
    <reaction evidence="7">
        <text>(6R)-5,10-methylene-5,6,7,8-tetrahydrofolate + 3-methyl-2-oxobutanoate + H2O = 2-dehydropantoate + (6S)-5,6,7,8-tetrahydrofolate</text>
        <dbReference type="Rhea" id="RHEA:11824"/>
        <dbReference type="ChEBI" id="CHEBI:11561"/>
        <dbReference type="ChEBI" id="CHEBI:11851"/>
        <dbReference type="ChEBI" id="CHEBI:15377"/>
        <dbReference type="ChEBI" id="CHEBI:15636"/>
        <dbReference type="ChEBI" id="CHEBI:57453"/>
        <dbReference type="EC" id="2.1.2.11"/>
    </reaction>
</comment>
<reference evidence="12" key="1">
    <citation type="submission" date="2011-02" db="EMBL/GenBank/DDBJ databases">
        <title>The complete genome of Planctomyces brasiliensis DSM 5305.</title>
        <authorList>
            <person name="Lucas S."/>
            <person name="Copeland A."/>
            <person name="Lapidus A."/>
            <person name="Bruce D."/>
            <person name="Goodwin L."/>
            <person name="Pitluck S."/>
            <person name="Kyrpides N."/>
            <person name="Mavromatis K."/>
            <person name="Pagani I."/>
            <person name="Ivanova N."/>
            <person name="Ovchinnikova G."/>
            <person name="Lu M."/>
            <person name="Detter J.C."/>
            <person name="Han C."/>
            <person name="Land M."/>
            <person name="Hauser L."/>
            <person name="Markowitz V."/>
            <person name="Cheng J.-F."/>
            <person name="Hugenholtz P."/>
            <person name="Woyke T."/>
            <person name="Wu D."/>
            <person name="Tindall B."/>
            <person name="Pomrenke H.G."/>
            <person name="Brambilla E."/>
            <person name="Klenk H.-P."/>
            <person name="Eisen J.A."/>
        </authorList>
    </citation>
    <scope>NUCLEOTIDE SEQUENCE [LARGE SCALE GENOMIC DNA]</scope>
    <source>
        <strain evidence="12">ATCC 49424 / DSM 5305 / JCM 21570 / NBRC 103401 / IFAM 1448</strain>
    </source>
</reference>
<feature type="binding site" evidence="7 10">
    <location>
        <position position="44"/>
    </location>
    <ligand>
        <name>Mg(2+)</name>
        <dbReference type="ChEBI" id="CHEBI:18420"/>
    </ligand>
</feature>
<organism evidence="11 12">
    <name type="scientific">Rubinisphaera brasiliensis (strain ATCC 49424 / DSM 5305 / JCM 21570 / IAM 15109 / NBRC 103401 / IFAM 1448)</name>
    <name type="common">Planctomyces brasiliensis</name>
    <dbReference type="NCBI Taxonomy" id="756272"/>
    <lineage>
        <taxon>Bacteria</taxon>
        <taxon>Pseudomonadati</taxon>
        <taxon>Planctomycetota</taxon>
        <taxon>Planctomycetia</taxon>
        <taxon>Planctomycetales</taxon>
        <taxon>Planctomycetaceae</taxon>
        <taxon>Rubinisphaera</taxon>
    </lineage>
</organism>
<dbReference type="UniPathway" id="UPA00028">
    <property type="reaction ID" value="UER00003"/>
</dbReference>
<dbReference type="NCBIfam" id="NF001452">
    <property type="entry name" value="PRK00311.1"/>
    <property type="match status" value="1"/>
</dbReference>
<comment type="similarity">
    <text evidence="2 7">Belongs to the PanB family.</text>
</comment>
<dbReference type="EMBL" id="CP002546">
    <property type="protein sequence ID" value="ADY59740.1"/>
    <property type="molecule type" value="Genomic_DNA"/>
</dbReference>
<proteinExistence type="inferred from homology"/>
<name>F0SK13_RUBBR</name>
<evidence type="ECO:0000256" key="5">
    <source>
        <dbReference type="ARBA" id="ARBA00022679"/>
    </source>
</evidence>
<evidence type="ECO:0000256" key="1">
    <source>
        <dbReference type="ARBA" id="ARBA00005033"/>
    </source>
</evidence>
<dbReference type="NCBIfam" id="TIGR00222">
    <property type="entry name" value="panB"/>
    <property type="match status" value="1"/>
</dbReference>
<gene>
    <name evidence="7" type="primary">panB</name>
    <name evidence="11" type="ordered locus">Plabr_2137</name>
</gene>
<keyword evidence="7 10" id="KW-0479">Metal-binding</keyword>
<keyword evidence="4 7" id="KW-0566">Pantothenate biosynthesis</keyword>
<dbReference type="GO" id="GO:0003864">
    <property type="term" value="F:3-methyl-2-oxobutanoate hydroxymethyltransferase activity"/>
    <property type="evidence" value="ECO:0007669"/>
    <property type="project" value="UniProtKB-UniRule"/>
</dbReference>
<feature type="binding site" evidence="7 9">
    <location>
        <begin position="44"/>
        <end position="45"/>
    </location>
    <ligand>
        <name>3-methyl-2-oxobutanoate</name>
        <dbReference type="ChEBI" id="CHEBI:11851"/>
    </ligand>
</feature>
<dbReference type="HAMAP" id="MF_00156">
    <property type="entry name" value="PanB"/>
    <property type="match status" value="1"/>
</dbReference>
<evidence type="ECO:0000256" key="9">
    <source>
        <dbReference type="PIRSR" id="PIRSR000388-2"/>
    </source>
</evidence>
<dbReference type="SUPFAM" id="SSF51621">
    <property type="entry name" value="Phosphoenolpyruvate/pyruvate domain"/>
    <property type="match status" value="1"/>
</dbReference>
<dbReference type="PIRSF" id="PIRSF000388">
    <property type="entry name" value="Pantoate_hydroxy_MeTrfase"/>
    <property type="match status" value="1"/>
</dbReference>
<keyword evidence="12" id="KW-1185">Reference proteome</keyword>
<comment type="cofactor">
    <cofactor evidence="7 10">
        <name>Mg(2+)</name>
        <dbReference type="ChEBI" id="CHEBI:18420"/>
    </cofactor>
    <text evidence="7 10">Binds 1 Mg(2+) ion per subunit.</text>
</comment>
<dbReference type="InterPro" id="IPR040442">
    <property type="entry name" value="Pyrv_kinase-like_dom_sf"/>
</dbReference>
<keyword evidence="7 10" id="KW-0460">Magnesium</keyword>
<keyword evidence="7" id="KW-0963">Cytoplasm</keyword>
<evidence type="ECO:0000313" key="11">
    <source>
        <dbReference type="EMBL" id="ADY59740.1"/>
    </source>
</evidence>
<dbReference type="CDD" id="cd06557">
    <property type="entry name" value="KPHMT-like"/>
    <property type="match status" value="1"/>
</dbReference>
<evidence type="ECO:0000256" key="6">
    <source>
        <dbReference type="ARBA" id="ARBA00056497"/>
    </source>
</evidence>
<evidence type="ECO:0000256" key="8">
    <source>
        <dbReference type="PIRSR" id="PIRSR000388-1"/>
    </source>
</evidence>
<dbReference type="FunFam" id="3.20.20.60:FF:000003">
    <property type="entry name" value="3-methyl-2-oxobutanoate hydroxymethyltransferase"/>
    <property type="match status" value="1"/>
</dbReference>
<dbReference type="RefSeq" id="WP_013628465.1">
    <property type="nucleotide sequence ID" value="NC_015174.1"/>
</dbReference>
<accession>F0SK13</accession>
<dbReference type="GO" id="GO:0005737">
    <property type="term" value="C:cytoplasm"/>
    <property type="evidence" value="ECO:0007669"/>
    <property type="project" value="UniProtKB-SubCell"/>
</dbReference>